<dbReference type="PANTHER" id="PTHR22911">
    <property type="entry name" value="ACYL-MALONYL CONDENSING ENZYME-RELATED"/>
    <property type="match status" value="1"/>
</dbReference>
<evidence type="ECO:0000313" key="7">
    <source>
        <dbReference type="EMBL" id="CAL1267376.1"/>
    </source>
</evidence>
<evidence type="ECO:0000256" key="5">
    <source>
        <dbReference type="SAM" id="Phobius"/>
    </source>
</evidence>
<feature type="transmembrane region" description="Helical" evidence="5">
    <location>
        <begin position="114"/>
        <end position="133"/>
    </location>
</feature>
<name>A0AAV1Z777_9ARAC</name>
<evidence type="ECO:0000256" key="2">
    <source>
        <dbReference type="ARBA" id="ARBA00022692"/>
    </source>
</evidence>
<evidence type="ECO:0000313" key="8">
    <source>
        <dbReference type="Proteomes" id="UP001497382"/>
    </source>
</evidence>
<evidence type="ECO:0000259" key="6">
    <source>
        <dbReference type="Pfam" id="PF00892"/>
    </source>
</evidence>
<dbReference type="InterPro" id="IPR037185">
    <property type="entry name" value="EmrE-like"/>
</dbReference>
<dbReference type="AlphaFoldDB" id="A0AAV1Z777"/>
<dbReference type="Pfam" id="PF00892">
    <property type="entry name" value="EamA"/>
    <property type="match status" value="1"/>
</dbReference>
<gene>
    <name evidence="7" type="ORF">LARSCL_LOCUS3632</name>
</gene>
<protein>
    <recommendedName>
        <fullName evidence="6">EamA domain-containing protein</fullName>
    </recommendedName>
</protein>
<sequence>MWFKREMFRPSHTTAESNKRPSIFRGLIFAMLAGVSFSIVSMIATLMKNLHPGQLAMYRFIATFVTSMPEVAKIGQNPLGPLEFRFILVLRGIFGGLNLFLAFVSFRYLGLAEASVIIFSSPVVITIFARVLFKEPCNIFQ</sequence>
<keyword evidence="4 5" id="KW-0472">Membrane</keyword>
<evidence type="ECO:0000256" key="1">
    <source>
        <dbReference type="ARBA" id="ARBA00004141"/>
    </source>
</evidence>
<keyword evidence="2 5" id="KW-0812">Transmembrane</keyword>
<accession>A0AAV1Z777</accession>
<dbReference type="Proteomes" id="UP001497382">
    <property type="component" value="Unassembled WGS sequence"/>
</dbReference>
<evidence type="ECO:0000256" key="3">
    <source>
        <dbReference type="ARBA" id="ARBA00022989"/>
    </source>
</evidence>
<keyword evidence="3 5" id="KW-1133">Transmembrane helix</keyword>
<keyword evidence="8" id="KW-1185">Reference proteome</keyword>
<comment type="subcellular location">
    <subcellularLocation>
        <location evidence="1">Membrane</location>
        <topology evidence="1">Multi-pass membrane protein</topology>
    </subcellularLocation>
</comment>
<dbReference type="EMBL" id="CAXIEN010000028">
    <property type="protein sequence ID" value="CAL1267376.1"/>
    <property type="molecule type" value="Genomic_DNA"/>
</dbReference>
<comment type="caution">
    <text evidence="7">The sequence shown here is derived from an EMBL/GenBank/DDBJ whole genome shotgun (WGS) entry which is preliminary data.</text>
</comment>
<feature type="transmembrane region" description="Helical" evidence="5">
    <location>
        <begin position="86"/>
        <end position="108"/>
    </location>
</feature>
<dbReference type="SUPFAM" id="SSF103481">
    <property type="entry name" value="Multidrug resistance efflux transporter EmrE"/>
    <property type="match status" value="1"/>
</dbReference>
<dbReference type="InterPro" id="IPR000620">
    <property type="entry name" value="EamA_dom"/>
</dbReference>
<reference evidence="7 8" key="1">
    <citation type="submission" date="2024-04" db="EMBL/GenBank/DDBJ databases">
        <authorList>
            <person name="Rising A."/>
            <person name="Reimegard J."/>
            <person name="Sonavane S."/>
            <person name="Akerstrom W."/>
            <person name="Nylinder S."/>
            <person name="Hedman E."/>
            <person name="Kallberg Y."/>
        </authorList>
    </citation>
    <scope>NUCLEOTIDE SEQUENCE [LARGE SCALE GENOMIC DNA]</scope>
</reference>
<organism evidence="7 8">
    <name type="scientific">Larinioides sclopetarius</name>
    <dbReference type="NCBI Taxonomy" id="280406"/>
    <lineage>
        <taxon>Eukaryota</taxon>
        <taxon>Metazoa</taxon>
        <taxon>Ecdysozoa</taxon>
        <taxon>Arthropoda</taxon>
        <taxon>Chelicerata</taxon>
        <taxon>Arachnida</taxon>
        <taxon>Araneae</taxon>
        <taxon>Araneomorphae</taxon>
        <taxon>Entelegynae</taxon>
        <taxon>Araneoidea</taxon>
        <taxon>Araneidae</taxon>
        <taxon>Larinioides</taxon>
    </lineage>
</organism>
<dbReference type="GO" id="GO:0016020">
    <property type="term" value="C:membrane"/>
    <property type="evidence" value="ECO:0007669"/>
    <property type="project" value="UniProtKB-SubCell"/>
</dbReference>
<feature type="domain" description="EamA" evidence="6">
    <location>
        <begin position="25"/>
        <end position="141"/>
    </location>
</feature>
<evidence type="ECO:0000256" key="4">
    <source>
        <dbReference type="ARBA" id="ARBA00023136"/>
    </source>
</evidence>
<dbReference type="PANTHER" id="PTHR22911:SF6">
    <property type="entry name" value="SOLUTE CARRIER FAMILY 35 MEMBER G1"/>
    <property type="match status" value="1"/>
</dbReference>
<feature type="transmembrane region" description="Helical" evidence="5">
    <location>
        <begin position="23"/>
        <end position="44"/>
    </location>
</feature>
<proteinExistence type="predicted"/>